<dbReference type="HOGENOM" id="CLU_143143_0_0_1"/>
<dbReference type="EnsemblPlants" id="PGSC0003DMT400094637">
    <property type="protein sequence ID" value="PGSC0003DMT400094637"/>
    <property type="gene ID" value="PGSC0003DMG400044208"/>
</dbReference>
<sequence length="158" mass="18487">MVIGSSWVQLERVNPRPSPTYSARESEWAKAKAMLNCCNSVFERNRVDLGKYECKRQQWQPSRPSRRHRNLNDVNEHHTNDPHHMGDGSVESVRKVQVGEHQVHSANHRRGQRPRLKPPSDSRHFYIRVCKLGEPRKLLANYRPCRQSRLRPSFGSTQ</sequence>
<accession>M1DUJ3</accession>
<protein>
    <submittedName>
        <fullName evidence="2">Uncharacterized protein</fullName>
    </submittedName>
</protein>
<reference evidence="2" key="2">
    <citation type="submission" date="2015-06" db="UniProtKB">
        <authorList>
            <consortium name="EnsemblPlants"/>
        </authorList>
    </citation>
    <scope>IDENTIFICATION</scope>
    <source>
        <strain evidence="2">DM1-3 516 R44</strain>
    </source>
</reference>
<organism evidence="2 3">
    <name type="scientific">Solanum tuberosum</name>
    <name type="common">Potato</name>
    <dbReference type="NCBI Taxonomy" id="4113"/>
    <lineage>
        <taxon>Eukaryota</taxon>
        <taxon>Viridiplantae</taxon>
        <taxon>Streptophyta</taxon>
        <taxon>Embryophyta</taxon>
        <taxon>Tracheophyta</taxon>
        <taxon>Spermatophyta</taxon>
        <taxon>Magnoliopsida</taxon>
        <taxon>eudicotyledons</taxon>
        <taxon>Gunneridae</taxon>
        <taxon>Pentapetalae</taxon>
        <taxon>asterids</taxon>
        <taxon>lamiids</taxon>
        <taxon>Solanales</taxon>
        <taxon>Solanaceae</taxon>
        <taxon>Solanoideae</taxon>
        <taxon>Solaneae</taxon>
        <taxon>Solanum</taxon>
    </lineage>
</organism>
<feature type="compositionally biased region" description="Basic and acidic residues" evidence="1">
    <location>
        <begin position="70"/>
        <end position="103"/>
    </location>
</feature>
<feature type="compositionally biased region" description="Basic residues" evidence="1">
    <location>
        <begin position="106"/>
        <end position="116"/>
    </location>
</feature>
<feature type="region of interest" description="Disordered" evidence="1">
    <location>
        <begin position="60"/>
        <end position="120"/>
    </location>
</feature>
<keyword evidence="3" id="KW-1185">Reference proteome</keyword>
<evidence type="ECO:0000313" key="2">
    <source>
        <dbReference type="EnsemblPlants" id="PGSC0003DMT400094637"/>
    </source>
</evidence>
<evidence type="ECO:0000313" key="3">
    <source>
        <dbReference type="Proteomes" id="UP000011115"/>
    </source>
</evidence>
<dbReference type="InParanoid" id="M1DUJ3"/>
<dbReference type="Proteomes" id="UP000011115">
    <property type="component" value="Unassembled WGS sequence"/>
</dbReference>
<reference evidence="3" key="1">
    <citation type="journal article" date="2011" name="Nature">
        <title>Genome sequence and analysis of the tuber crop potato.</title>
        <authorList>
            <consortium name="The Potato Genome Sequencing Consortium"/>
        </authorList>
    </citation>
    <scope>NUCLEOTIDE SEQUENCE [LARGE SCALE GENOMIC DNA]</scope>
    <source>
        <strain evidence="3">cv. DM1-3 516 R44</strain>
    </source>
</reference>
<dbReference type="PaxDb" id="4113-PGSC0003DMT400094637"/>
<name>M1DUJ3_SOLTU</name>
<dbReference type="AlphaFoldDB" id="M1DUJ3"/>
<evidence type="ECO:0000256" key="1">
    <source>
        <dbReference type="SAM" id="MobiDB-lite"/>
    </source>
</evidence>
<dbReference type="Gramene" id="PGSC0003DMT400094637">
    <property type="protein sequence ID" value="PGSC0003DMT400094637"/>
    <property type="gene ID" value="PGSC0003DMG400044208"/>
</dbReference>
<proteinExistence type="predicted"/>